<keyword evidence="1" id="KW-1133">Transmembrane helix</keyword>
<dbReference type="Proteomes" id="UP001172728">
    <property type="component" value="Unassembled WGS sequence"/>
</dbReference>
<accession>A0ABT8G6E9</accession>
<comment type="caution">
    <text evidence="2">The sequence shown here is derived from an EMBL/GenBank/DDBJ whole genome shotgun (WGS) entry which is preliminary data.</text>
</comment>
<feature type="transmembrane region" description="Helical" evidence="1">
    <location>
        <begin position="70"/>
        <end position="87"/>
    </location>
</feature>
<protein>
    <recommendedName>
        <fullName evidence="4">Integral membrane protein</fullName>
    </recommendedName>
</protein>
<evidence type="ECO:0000313" key="3">
    <source>
        <dbReference type="Proteomes" id="UP001172728"/>
    </source>
</evidence>
<feature type="transmembrane region" description="Helical" evidence="1">
    <location>
        <begin position="6"/>
        <end position="24"/>
    </location>
</feature>
<dbReference type="EMBL" id="JAUHPW010000001">
    <property type="protein sequence ID" value="MDN4474577.1"/>
    <property type="molecule type" value="Genomic_DNA"/>
</dbReference>
<name>A0ABT8G6E9_9MICO</name>
<feature type="transmembrane region" description="Helical" evidence="1">
    <location>
        <begin position="99"/>
        <end position="117"/>
    </location>
</feature>
<proteinExistence type="predicted"/>
<keyword evidence="1" id="KW-0812">Transmembrane</keyword>
<dbReference type="RefSeq" id="WP_301130980.1">
    <property type="nucleotide sequence ID" value="NZ_JAUHPW010000001.1"/>
</dbReference>
<evidence type="ECO:0000256" key="1">
    <source>
        <dbReference type="SAM" id="Phobius"/>
    </source>
</evidence>
<evidence type="ECO:0000313" key="2">
    <source>
        <dbReference type="EMBL" id="MDN4474577.1"/>
    </source>
</evidence>
<sequence>MTVLRYALLVLHFVGLAAILGPALEQLKADTKRITMAMVWGARAQLVTGLGLVALAEIRASQVDDFEVDHMKIAVKLLLALAIVGIAEATRKRENPVTPFWIVSGLTLVNIVVAVAWR</sequence>
<organism evidence="2 3">
    <name type="scientific">Demequina litoralis</name>
    <dbReference type="NCBI Taxonomy" id="3051660"/>
    <lineage>
        <taxon>Bacteria</taxon>
        <taxon>Bacillati</taxon>
        <taxon>Actinomycetota</taxon>
        <taxon>Actinomycetes</taxon>
        <taxon>Micrococcales</taxon>
        <taxon>Demequinaceae</taxon>
        <taxon>Demequina</taxon>
    </lineage>
</organism>
<feature type="transmembrane region" description="Helical" evidence="1">
    <location>
        <begin position="36"/>
        <end position="58"/>
    </location>
</feature>
<keyword evidence="3" id="KW-1185">Reference proteome</keyword>
<evidence type="ECO:0008006" key="4">
    <source>
        <dbReference type="Google" id="ProtNLM"/>
    </source>
</evidence>
<reference evidence="2" key="1">
    <citation type="submission" date="2023-06" db="EMBL/GenBank/DDBJ databases">
        <title>Sysu t00192.</title>
        <authorList>
            <person name="Gao L."/>
            <person name="Fang B.-Z."/>
            <person name="Li W.-J."/>
        </authorList>
    </citation>
    <scope>NUCLEOTIDE SEQUENCE</scope>
    <source>
        <strain evidence="2">SYSU T00192</strain>
    </source>
</reference>
<keyword evidence="1" id="KW-0472">Membrane</keyword>
<gene>
    <name evidence="2" type="ORF">QQX09_01785</name>
</gene>